<dbReference type="InterPro" id="IPR015856">
    <property type="entry name" value="ABC_transpr_CbiO/EcfA_su"/>
</dbReference>
<dbReference type="SUPFAM" id="SSF52540">
    <property type="entry name" value="P-loop containing nucleoside triphosphate hydrolases"/>
    <property type="match status" value="2"/>
</dbReference>
<dbReference type="GO" id="GO:0003677">
    <property type="term" value="F:DNA binding"/>
    <property type="evidence" value="ECO:0007669"/>
    <property type="project" value="InterPro"/>
</dbReference>
<feature type="compositionally biased region" description="Basic and acidic residues" evidence="12">
    <location>
        <begin position="611"/>
        <end position="646"/>
    </location>
</feature>
<keyword evidence="1" id="KW-0813">Transport</keyword>
<dbReference type="GO" id="GO:0006417">
    <property type="term" value="P:regulation of translation"/>
    <property type="evidence" value="ECO:0007669"/>
    <property type="project" value="UniProtKB-KW"/>
</dbReference>
<evidence type="ECO:0000256" key="10">
    <source>
        <dbReference type="ARBA" id="ARBA00022884"/>
    </source>
</evidence>
<accession>A0A1Z5JYA8</accession>
<comment type="caution">
    <text evidence="14">The sequence shown here is derived from an EMBL/GenBank/DDBJ whole genome shotgun (WGS) entry which is preliminary data.</text>
</comment>
<feature type="region of interest" description="Disordered" evidence="12">
    <location>
        <begin position="607"/>
        <end position="646"/>
    </location>
</feature>
<dbReference type="GO" id="GO:0016020">
    <property type="term" value="C:membrane"/>
    <property type="evidence" value="ECO:0007669"/>
    <property type="project" value="InterPro"/>
</dbReference>
<evidence type="ECO:0000256" key="11">
    <source>
        <dbReference type="ARBA" id="ARBA00022917"/>
    </source>
</evidence>
<dbReference type="InterPro" id="IPR027417">
    <property type="entry name" value="P-loop_NTPase"/>
</dbReference>
<dbReference type="AlphaFoldDB" id="A0A1Z5JYA8"/>
<keyword evidence="2" id="KW-0963">Cytoplasm</keyword>
<dbReference type="PANTHER" id="PTHR42855:SF1">
    <property type="entry name" value="ABC TRANSPORTER DOMAIN-CONTAINING PROTEIN"/>
    <property type="match status" value="1"/>
</dbReference>
<dbReference type="Gene3D" id="3.40.50.300">
    <property type="entry name" value="P-loop containing nucleotide triphosphate hydrolases"/>
    <property type="match status" value="2"/>
</dbReference>
<reference evidence="14 15" key="1">
    <citation type="journal article" date="2015" name="Plant Cell">
        <title>Oil accumulation by the oleaginous diatom Fistulifera solaris as revealed by the genome and transcriptome.</title>
        <authorList>
            <person name="Tanaka T."/>
            <person name="Maeda Y."/>
            <person name="Veluchamy A."/>
            <person name="Tanaka M."/>
            <person name="Abida H."/>
            <person name="Marechal E."/>
            <person name="Bowler C."/>
            <person name="Muto M."/>
            <person name="Sunaga Y."/>
            <person name="Tanaka M."/>
            <person name="Yoshino T."/>
            <person name="Taniguchi T."/>
            <person name="Fukuda Y."/>
            <person name="Nemoto M."/>
            <person name="Matsumoto M."/>
            <person name="Wong P.S."/>
            <person name="Aburatani S."/>
            <person name="Fujibuchi W."/>
        </authorList>
    </citation>
    <scope>NUCLEOTIDE SEQUENCE [LARGE SCALE GENOMIC DNA]</scope>
    <source>
        <strain evidence="14 15">JPCC DA0580</strain>
    </source>
</reference>
<dbReference type="GO" id="GO:0006412">
    <property type="term" value="P:translation"/>
    <property type="evidence" value="ECO:0007669"/>
    <property type="project" value="UniProtKB-KW"/>
</dbReference>
<dbReference type="PANTHER" id="PTHR42855">
    <property type="entry name" value="ABC TRANSPORTER ATP-BINDING SUBUNIT"/>
    <property type="match status" value="1"/>
</dbReference>
<evidence type="ECO:0000313" key="14">
    <source>
        <dbReference type="EMBL" id="GAX18798.1"/>
    </source>
</evidence>
<keyword evidence="6" id="KW-0547">Nucleotide-binding</keyword>
<keyword evidence="15" id="KW-1185">Reference proteome</keyword>
<evidence type="ECO:0000256" key="7">
    <source>
        <dbReference type="ARBA" id="ARBA00022801"/>
    </source>
</evidence>
<dbReference type="InterPro" id="IPR017871">
    <property type="entry name" value="ABC_transporter-like_CS"/>
</dbReference>
<evidence type="ECO:0000256" key="5">
    <source>
        <dbReference type="ARBA" id="ARBA00022737"/>
    </source>
</evidence>
<dbReference type="OrthoDB" id="6500128at2759"/>
<keyword evidence="10" id="KW-0694">RNA-binding</keyword>
<dbReference type="GO" id="GO:0016887">
    <property type="term" value="F:ATP hydrolysis activity"/>
    <property type="evidence" value="ECO:0007669"/>
    <property type="project" value="InterPro"/>
</dbReference>
<protein>
    <recommendedName>
        <fullName evidence="13">ABC transporter domain-containing protein</fullName>
    </recommendedName>
</protein>
<dbReference type="GO" id="GO:0005524">
    <property type="term" value="F:ATP binding"/>
    <property type="evidence" value="ECO:0007669"/>
    <property type="project" value="UniProtKB-KW"/>
</dbReference>
<dbReference type="CDD" id="cd03221">
    <property type="entry name" value="ABCF_EF-3"/>
    <property type="match status" value="1"/>
</dbReference>
<dbReference type="CDD" id="cd03225">
    <property type="entry name" value="ABC_cobalt_CbiO_domain1"/>
    <property type="match status" value="1"/>
</dbReference>
<feature type="domain" description="ABC transporter" evidence="13">
    <location>
        <begin position="386"/>
        <end position="615"/>
    </location>
</feature>
<name>A0A1Z5JYA8_FISSO</name>
<dbReference type="InterPro" id="IPR032524">
    <property type="entry name" value="ABC_tran_C"/>
</dbReference>
<dbReference type="InterPro" id="IPR032781">
    <property type="entry name" value="ABC_tran_Xtn"/>
</dbReference>
<evidence type="ECO:0000256" key="8">
    <source>
        <dbReference type="ARBA" id="ARBA00022840"/>
    </source>
</evidence>
<sequence length="707" mass="79705">MNRSTNSTRRERCPNNNITMRTTSIIVGFLFARSLSFQLPVSLSRRLTLLEAAPPVLSLDRLTCSHDGGNTFQVNDVSYHLPRGAKVCLVGRNGAGKSTLLKILAEKTGGEKVSFSYSGQVTSLKTVRVAMVEQEPLMPSDITVADALLGILDKNTVNQQQDTSVYGTVRRYIQASTAAAEHPEAFAAVTADMDRQQGWAVLTKAEEVATRLRVRHLQEKPLSQLSGGERKRVALAAALVQEPDVLLLDEPTNFLSLAGVQWLEELLADPALTILMVTHDRVFLDQVCDRILELDQGKLYEYVGKYADYLTAKEERLARDDAAIQSAKAKYRVELDWMRRQPQARQTKSKTRIDAFYKLEKSTKPRPRDANLLLKRSVRRLGTEILSMKDVSLAFSEKVVLKNFSYDFLPGDRICLAGSNGVGKTTFVRIMTGQQKPDSGSVDVGETIVMGVYDQLGLTVDDPEQTVLEFVVERVQMADNSEGVSTDEARRLLRKFEFPRTRWSDRLSVLSGGEKRRLQLLSVLSQRPNFLVLDEPSVDCDLDTLQAMETYLQEEYKGVLVVVSHDRLFADKVTDHLFVFQGDGEVIDFEGKLSEYATTLLDMENETPTRVSEERKTNYKEDKVKRNEQRNAIRQSKKEMDNLEKSMDKLRSQIEKQQAEIDNGADQGWSALADMTEKLNKMQAELDEKELRWMELAEIVEEAEVAI</sequence>
<evidence type="ECO:0000256" key="3">
    <source>
        <dbReference type="ARBA" id="ARBA00022555"/>
    </source>
</evidence>
<keyword evidence="3" id="KW-0820">tRNA-binding</keyword>
<keyword evidence="4" id="KW-0699">rRNA-binding</keyword>
<evidence type="ECO:0000256" key="9">
    <source>
        <dbReference type="ARBA" id="ARBA00022845"/>
    </source>
</evidence>
<dbReference type="GO" id="GO:0019843">
    <property type="term" value="F:rRNA binding"/>
    <property type="evidence" value="ECO:0007669"/>
    <property type="project" value="UniProtKB-KW"/>
</dbReference>
<gene>
    <name evidence="14" type="ORF">FisN_26Hh098</name>
</gene>
<proteinExistence type="predicted"/>
<evidence type="ECO:0000256" key="12">
    <source>
        <dbReference type="SAM" id="MobiDB-lite"/>
    </source>
</evidence>
<feature type="domain" description="ABC transporter" evidence="13">
    <location>
        <begin position="57"/>
        <end position="321"/>
    </location>
</feature>
<dbReference type="GO" id="GO:0055085">
    <property type="term" value="P:transmembrane transport"/>
    <property type="evidence" value="ECO:0007669"/>
    <property type="project" value="InterPro"/>
</dbReference>
<dbReference type="FunFam" id="3.40.50.300:FF:000011">
    <property type="entry name" value="Putative ABC transporter ATP-binding component"/>
    <property type="match status" value="1"/>
</dbReference>
<evidence type="ECO:0000256" key="2">
    <source>
        <dbReference type="ARBA" id="ARBA00022490"/>
    </source>
</evidence>
<dbReference type="EMBL" id="BDSP01000132">
    <property type="protein sequence ID" value="GAX18798.1"/>
    <property type="molecule type" value="Genomic_DNA"/>
</dbReference>
<dbReference type="PROSITE" id="PS00211">
    <property type="entry name" value="ABC_TRANSPORTER_1"/>
    <property type="match status" value="2"/>
</dbReference>
<keyword evidence="9" id="KW-0810">Translation regulation</keyword>
<dbReference type="InterPro" id="IPR003593">
    <property type="entry name" value="AAA+_ATPase"/>
</dbReference>
<keyword evidence="8" id="KW-0067">ATP-binding</keyword>
<keyword evidence="7" id="KW-0378">Hydrolase</keyword>
<organism evidence="14 15">
    <name type="scientific">Fistulifera solaris</name>
    <name type="common">Oleaginous diatom</name>
    <dbReference type="NCBI Taxonomy" id="1519565"/>
    <lineage>
        <taxon>Eukaryota</taxon>
        <taxon>Sar</taxon>
        <taxon>Stramenopiles</taxon>
        <taxon>Ochrophyta</taxon>
        <taxon>Bacillariophyta</taxon>
        <taxon>Bacillariophyceae</taxon>
        <taxon>Bacillariophycidae</taxon>
        <taxon>Naviculales</taxon>
        <taxon>Naviculaceae</taxon>
        <taxon>Fistulifera</taxon>
    </lineage>
</organism>
<evidence type="ECO:0000259" key="13">
    <source>
        <dbReference type="PROSITE" id="PS50893"/>
    </source>
</evidence>
<dbReference type="Pfam" id="PF16326">
    <property type="entry name" value="ABC_tran_CTD"/>
    <property type="match status" value="1"/>
</dbReference>
<dbReference type="FunFam" id="3.40.50.300:FF:000183">
    <property type="entry name" value="ABC transporter ATP-binding protein yjjK"/>
    <property type="match status" value="1"/>
</dbReference>
<evidence type="ECO:0000313" key="15">
    <source>
        <dbReference type="Proteomes" id="UP000198406"/>
    </source>
</evidence>
<dbReference type="PROSITE" id="PS50893">
    <property type="entry name" value="ABC_TRANSPORTER_2"/>
    <property type="match status" value="2"/>
</dbReference>
<evidence type="ECO:0000256" key="4">
    <source>
        <dbReference type="ARBA" id="ARBA00022730"/>
    </source>
</evidence>
<keyword evidence="11" id="KW-0648">Protein biosynthesis</keyword>
<dbReference type="Pfam" id="PF00005">
    <property type="entry name" value="ABC_tran"/>
    <property type="match status" value="2"/>
</dbReference>
<dbReference type="Proteomes" id="UP000198406">
    <property type="component" value="Unassembled WGS sequence"/>
</dbReference>
<keyword evidence="5" id="KW-0677">Repeat</keyword>
<dbReference type="InterPro" id="IPR003439">
    <property type="entry name" value="ABC_transporter-like_ATP-bd"/>
</dbReference>
<dbReference type="InterPro" id="IPR051309">
    <property type="entry name" value="ABCF_ATPase"/>
</dbReference>
<dbReference type="InParanoid" id="A0A1Z5JYA8"/>
<dbReference type="Pfam" id="PF12848">
    <property type="entry name" value="ABC_tran_Xtn"/>
    <property type="match status" value="1"/>
</dbReference>
<evidence type="ECO:0000256" key="1">
    <source>
        <dbReference type="ARBA" id="ARBA00022448"/>
    </source>
</evidence>
<dbReference type="SMART" id="SM00382">
    <property type="entry name" value="AAA"/>
    <property type="match status" value="2"/>
</dbReference>
<dbReference type="GO" id="GO:0000049">
    <property type="term" value="F:tRNA binding"/>
    <property type="evidence" value="ECO:0007669"/>
    <property type="project" value="UniProtKB-KW"/>
</dbReference>
<evidence type="ECO:0000256" key="6">
    <source>
        <dbReference type="ARBA" id="ARBA00022741"/>
    </source>
</evidence>